<comment type="caution">
    <text evidence="1">The sequence shown here is derived from an EMBL/GenBank/DDBJ whole genome shotgun (WGS) entry which is preliminary data.</text>
</comment>
<accession>A0AAV9M8T3</accession>
<gene>
    <name evidence="1" type="ORF">R3W88_008063</name>
</gene>
<reference evidence="1 2" key="1">
    <citation type="submission" date="2023-10" db="EMBL/GenBank/DDBJ databases">
        <title>Genome-Wide Identification Analysis in wild type Solanum Pinnatisectum Reveals Some Genes Defensing Phytophthora Infestans.</title>
        <authorList>
            <person name="Sun C."/>
        </authorList>
    </citation>
    <scope>NUCLEOTIDE SEQUENCE [LARGE SCALE GENOMIC DNA]</scope>
    <source>
        <strain evidence="1">LQN</strain>
        <tissue evidence="1">Leaf</tissue>
    </source>
</reference>
<name>A0AAV9M8T3_9SOLN</name>
<proteinExistence type="predicted"/>
<sequence length="135" mass="14795">MDTIRDLVDVKSCDLKFLVNDEDVTFNVCILMKKPSGIHVVSVIDVIAATVASLCEISYVGESLAVVLLNYDGEEIQDYDEVMAALRGLGSYSKNPFKLDIDLKNLESPPAKPSIEEPSKLELKVVQPHLSLCGI</sequence>
<evidence type="ECO:0000313" key="2">
    <source>
        <dbReference type="Proteomes" id="UP001311915"/>
    </source>
</evidence>
<evidence type="ECO:0000313" key="1">
    <source>
        <dbReference type="EMBL" id="KAK4733802.1"/>
    </source>
</evidence>
<keyword evidence="2" id="KW-1185">Reference proteome</keyword>
<dbReference type="Proteomes" id="UP001311915">
    <property type="component" value="Unassembled WGS sequence"/>
</dbReference>
<dbReference type="AlphaFoldDB" id="A0AAV9M8T3"/>
<dbReference type="EMBL" id="JAWPEI010000002">
    <property type="protein sequence ID" value="KAK4733802.1"/>
    <property type="molecule type" value="Genomic_DNA"/>
</dbReference>
<protein>
    <submittedName>
        <fullName evidence="1">Uncharacterized protein</fullName>
    </submittedName>
</protein>
<organism evidence="1 2">
    <name type="scientific">Solanum pinnatisectum</name>
    <name type="common">tansyleaf nightshade</name>
    <dbReference type="NCBI Taxonomy" id="50273"/>
    <lineage>
        <taxon>Eukaryota</taxon>
        <taxon>Viridiplantae</taxon>
        <taxon>Streptophyta</taxon>
        <taxon>Embryophyta</taxon>
        <taxon>Tracheophyta</taxon>
        <taxon>Spermatophyta</taxon>
        <taxon>Magnoliopsida</taxon>
        <taxon>eudicotyledons</taxon>
        <taxon>Gunneridae</taxon>
        <taxon>Pentapetalae</taxon>
        <taxon>asterids</taxon>
        <taxon>lamiids</taxon>
        <taxon>Solanales</taxon>
        <taxon>Solanaceae</taxon>
        <taxon>Solanoideae</taxon>
        <taxon>Solaneae</taxon>
        <taxon>Solanum</taxon>
    </lineage>
</organism>